<accession>A0A0C3DL80</accession>
<dbReference type="AlphaFoldDB" id="A0A0C3DL80"/>
<dbReference type="EMBL" id="KN822107">
    <property type="protein sequence ID" value="KIM57024.1"/>
    <property type="molecule type" value="Genomic_DNA"/>
</dbReference>
<reference evidence="2" key="2">
    <citation type="submission" date="2015-01" db="EMBL/GenBank/DDBJ databases">
        <title>Evolutionary Origins and Diversification of the Mycorrhizal Mutualists.</title>
        <authorList>
            <consortium name="DOE Joint Genome Institute"/>
            <consortium name="Mycorrhizal Genomics Consortium"/>
            <person name="Kohler A."/>
            <person name="Kuo A."/>
            <person name="Nagy L.G."/>
            <person name="Floudas D."/>
            <person name="Copeland A."/>
            <person name="Barry K.W."/>
            <person name="Cichocki N."/>
            <person name="Veneault-Fourrey C."/>
            <person name="LaButti K."/>
            <person name="Lindquist E.A."/>
            <person name="Lipzen A."/>
            <person name="Lundell T."/>
            <person name="Morin E."/>
            <person name="Murat C."/>
            <person name="Riley R."/>
            <person name="Ohm R."/>
            <person name="Sun H."/>
            <person name="Tunlid A."/>
            <person name="Henrissat B."/>
            <person name="Grigoriev I.V."/>
            <person name="Hibbett D.S."/>
            <person name="Martin F."/>
        </authorList>
    </citation>
    <scope>NUCLEOTIDE SEQUENCE [LARGE SCALE GENOMIC DNA]</scope>
    <source>
        <strain evidence="2">Foug A</strain>
    </source>
</reference>
<dbReference type="InParanoid" id="A0A0C3DL80"/>
<reference evidence="1 2" key="1">
    <citation type="submission" date="2014-04" db="EMBL/GenBank/DDBJ databases">
        <authorList>
            <consortium name="DOE Joint Genome Institute"/>
            <person name="Kuo A."/>
            <person name="Kohler A."/>
            <person name="Nagy L.G."/>
            <person name="Floudas D."/>
            <person name="Copeland A."/>
            <person name="Barry K.W."/>
            <person name="Cichocki N."/>
            <person name="Veneault-Fourrey C."/>
            <person name="LaButti K."/>
            <person name="Lindquist E.A."/>
            <person name="Lipzen A."/>
            <person name="Lundell T."/>
            <person name="Morin E."/>
            <person name="Murat C."/>
            <person name="Sun H."/>
            <person name="Tunlid A."/>
            <person name="Henrissat B."/>
            <person name="Grigoriev I.V."/>
            <person name="Hibbett D.S."/>
            <person name="Martin F."/>
            <person name="Nordberg H.P."/>
            <person name="Cantor M.N."/>
            <person name="Hua S.X."/>
        </authorList>
    </citation>
    <scope>NUCLEOTIDE SEQUENCE [LARGE SCALE GENOMIC DNA]</scope>
    <source>
        <strain evidence="1 2">Foug A</strain>
    </source>
</reference>
<protein>
    <submittedName>
        <fullName evidence="1">Uncharacterized protein</fullName>
    </submittedName>
</protein>
<dbReference type="HOGENOM" id="CLU_2943108_0_0_1"/>
<organism evidence="1 2">
    <name type="scientific">Scleroderma citrinum Foug A</name>
    <dbReference type="NCBI Taxonomy" id="1036808"/>
    <lineage>
        <taxon>Eukaryota</taxon>
        <taxon>Fungi</taxon>
        <taxon>Dikarya</taxon>
        <taxon>Basidiomycota</taxon>
        <taxon>Agaricomycotina</taxon>
        <taxon>Agaricomycetes</taxon>
        <taxon>Agaricomycetidae</taxon>
        <taxon>Boletales</taxon>
        <taxon>Sclerodermatineae</taxon>
        <taxon>Sclerodermataceae</taxon>
        <taxon>Scleroderma</taxon>
    </lineage>
</organism>
<proteinExistence type="predicted"/>
<keyword evidence="2" id="KW-1185">Reference proteome</keyword>
<evidence type="ECO:0000313" key="2">
    <source>
        <dbReference type="Proteomes" id="UP000053989"/>
    </source>
</evidence>
<dbReference type="Proteomes" id="UP000053989">
    <property type="component" value="Unassembled WGS sequence"/>
</dbReference>
<evidence type="ECO:0000313" key="1">
    <source>
        <dbReference type="EMBL" id="KIM57024.1"/>
    </source>
</evidence>
<gene>
    <name evidence="1" type="ORF">SCLCIDRAFT_1219864</name>
</gene>
<name>A0A0C3DL80_9AGAM</name>
<sequence length="60" mass="6336">MEASRIYSTTLSTVCSVVPQSLAWPVATAMGLSAQRYSGPKLSFTCGHGANKPIYVVTSN</sequence>